<comment type="caution">
    <text evidence="2">The sequence shown here is derived from an EMBL/GenBank/DDBJ whole genome shotgun (WGS) entry which is preliminary data.</text>
</comment>
<evidence type="ECO:0000259" key="1">
    <source>
        <dbReference type="Pfam" id="PF12645"/>
    </source>
</evidence>
<name>A0A931AZI4_9ENTE</name>
<dbReference type="EMBL" id="JADAKE010000017">
    <property type="protein sequence ID" value="MBF8808254.1"/>
    <property type="molecule type" value="Genomic_DNA"/>
</dbReference>
<accession>A0A931AZI4</accession>
<feature type="domain" description="Helix-turn-helix conjugative transposon-like" evidence="1">
    <location>
        <begin position="15"/>
        <end position="70"/>
    </location>
</feature>
<dbReference type="AlphaFoldDB" id="A0A931AZI4"/>
<evidence type="ECO:0000313" key="2">
    <source>
        <dbReference type="EMBL" id="MBF8808254.1"/>
    </source>
</evidence>
<dbReference type="Proteomes" id="UP000637757">
    <property type="component" value="Unassembled WGS sequence"/>
</dbReference>
<dbReference type="Pfam" id="PF12645">
    <property type="entry name" value="HTH_16"/>
    <property type="match status" value="1"/>
</dbReference>
<evidence type="ECO:0000313" key="3">
    <source>
        <dbReference type="Proteomes" id="UP000637757"/>
    </source>
</evidence>
<organism evidence="2 3">
    <name type="scientific">Enterococcus lacertideformus</name>
    <dbReference type="NCBI Taxonomy" id="2771493"/>
    <lineage>
        <taxon>Bacteria</taxon>
        <taxon>Bacillati</taxon>
        <taxon>Bacillota</taxon>
        <taxon>Bacilli</taxon>
        <taxon>Lactobacillales</taxon>
        <taxon>Enterococcaceae</taxon>
        <taxon>Enterococcus</taxon>
    </lineage>
</organism>
<dbReference type="InterPro" id="IPR024760">
    <property type="entry name" value="HTH_dom_conjug_TS-like"/>
</dbReference>
<reference evidence="2" key="1">
    <citation type="submission" date="2020-09" db="EMBL/GenBank/DDBJ databases">
        <title>Genomic insights into the novelty and pathogenicity of a unique biofilm-forming Enterococcus sp. bacteria (Enterococcus lacertideformus) identified in reptiles.</title>
        <authorList>
            <person name="Agius J.E."/>
            <person name="Phalen D.N."/>
            <person name="Rose K."/>
            <person name="Eden J.-S."/>
        </authorList>
    </citation>
    <scope>NUCLEOTIDE SEQUENCE</scope>
    <source>
        <strain evidence="2">PHRS 0518</strain>
    </source>
</reference>
<proteinExistence type="predicted"/>
<protein>
    <submittedName>
        <fullName evidence="2">Helix-turn-helix domain-containing protein</fullName>
    </submittedName>
</protein>
<gene>
    <name evidence="2" type="ORF">IC227_08025</name>
</gene>
<sequence length="91" mass="10688">MKQNKRYIPFIPVATIEAAVSGDSIAMSVVLSKYRNYISRLAMKPVYEEEKGMVMYVDEYMRRQMHSKSIGTFRLRFSSYAMTELSFERQV</sequence>
<keyword evidence="3" id="KW-1185">Reference proteome</keyword>